<organism evidence="2 3">
    <name type="scientific">Stylosanthes scabra</name>
    <dbReference type="NCBI Taxonomy" id="79078"/>
    <lineage>
        <taxon>Eukaryota</taxon>
        <taxon>Viridiplantae</taxon>
        <taxon>Streptophyta</taxon>
        <taxon>Embryophyta</taxon>
        <taxon>Tracheophyta</taxon>
        <taxon>Spermatophyta</taxon>
        <taxon>Magnoliopsida</taxon>
        <taxon>eudicotyledons</taxon>
        <taxon>Gunneridae</taxon>
        <taxon>Pentapetalae</taxon>
        <taxon>rosids</taxon>
        <taxon>fabids</taxon>
        <taxon>Fabales</taxon>
        <taxon>Fabaceae</taxon>
        <taxon>Papilionoideae</taxon>
        <taxon>50 kb inversion clade</taxon>
        <taxon>dalbergioids sensu lato</taxon>
        <taxon>Dalbergieae</taxon>
        <taxon>Pterocarpus clade</taxon>
        <taxon>Stylosanthes</taxon>
    </lineage>
</organism>
<dbReference type="InterPro" id="IPR012340">
    <property type="entry name" value="NA-bd_OB-fold"/>
</dbReference>
<comment type="caution">
    <text evidence="2">The sequence shown here is derived from an EMBL/GenBank/DDBJ whole genome shotgun (WGS) entry which is preliminary data.</text>
</comment>
<dbReference type="Pfam" id="PF02721">
    <property type="entry name" value="DUF223"/>
    <property type="match status" value="1"/>
</dbReference>
<dbReference type="EMBL" id="JASCZI010000399">
    <property type="protein sequence ID" value="MED6111581.1"/>
    <property type="molecule type" value="Genomic_DNA"/>
</dbReference>
<reference evidence="2 3" key="1">
    <citation type="journal article" date="2023" name="Plants (Basel)">
        <title>Bridging the Gap: Combining Genomics and Transcriptomics Approaches to Understand Stylosanthes scabra, an Orphan Legume from the Brazilian Caatinga.</title>
        <authorList>
            <person name="Ferreira-Neto J.R.C."/>
            <person name="da Silva M.D."/>
            <person name="Binneck E."/>
            <person name="de Melo N.F."/>
            <person name="da Silva R.H."/>
            <person name="de Melo A.L.T.M."/>
            <person name="Pandolfi V."/>
            <person name="Bustamante F.O."/>
            <person name="Brasileiro-Vidal A.C."/>
            <person name="Benko-Iseppon A.M."/>
        </authorList>
    </citation>
    <scope>NUCLEOTIDE SEQUENCE [LARGE SCALE GENOMIC DNA]</scope>
    <source>
        <tissue evidence="2">Leaves</tissue>
    </source>
</reference>
<evidence type="ECO:0000259" key="1">
    <source>
        <dbReference type="Pfam" id="PF02721"/>
    </source>
</evidence>
<protein>
    <recommendedName>
        <fullName evidence="1">Replication protein A 70 kDa DNA-binding subunit B/D first OB fold domain-containing protein</fullName>
    </recommendedName>
</protein>
<accession>A0ABU6QJA5</accession>
<gene>
    <name evidence="2" type="ORF">PIB30_053554</name>
</gene>
<dbReference type="SUPFAM" id="SSF50249">
    <property type="entry name" value="Nucleic acid-binding proteins"/>
    <property type="match status" value="1"/>
</dbReference>
<dbReference type="CDD" id="cd04480">
    <property type="entry name" value="RPA1_DBD_A_like"/>
    <property type="match status" value="1"/>
</dbReference>
<evidence type="ECO:0000313" key="2">
    <source>
        <dbReference type="EMBL" id="MED6111581.1"/>
    </source>
</evidence>
<name>A0ABU6QJA5_9FABA</name>
<dbReference type="Proteomes" id="UP001341840">
    <property type="component" value="Unassembled WGS sequence"/>
</dbReference>
<dbReference type="InterPro" id="IPR003871">
    <property type="entry name" value="RFA1B/D_OB_1st"/>
</dbReference>
<sequence length="149" mass="17067">MAVNESLAGSNEEIDRVSAIKATKLGWNLVVGVVRLYELPNQWISKDATSIKMVLQDQNGDRIHCSIGRTHVGMFKSLFRENEIYAMRNFIVQNNSKPPRTTAHKFKLSFYVKTEAAVLRNSKIPFAPFNFFPYYDIEPMPGHVDQFLI</sequence>
<keyword evidence="3" id="KW-1185">Reference proteome</keyword>
<dbReference type="Gene3D" id="2.40.50.140">
    <property type="entry name" value="Nucleic acid-binding proteins"/>
    <property type="match status" value="1"/>
</dbReference>
<feature type="domain" description="Replication protein A 70 kDa DNA-binding subunit B/D first OB fold" evidence="1">
    <location>
        <begin position="15"/>
        <end position="115"/>
    </location>
</feature>
<proteinExistence type="predicted"/>
<evidence type="ECO:0000313" key="3">
    <source>
        <dbReference type="Proteomes" id="UP001341840"/>
    </source>
</evidence>
<feature type="non-terminal residue" evidence="2">
    <location>
        <position position="149"/>
    </location>
</feature>